<keyword evidence="4 5" id="KW-0804">Transcription</keyword>
<dbReference type="NCBIfam" id="NF005413">
    <property type="entry name" value="PRK06986.1"/>
    <property type="match status" value="1"/>
</dbReference>
<proteinExistence type="inferred from homology"/>
<name>A0A0T5XBA2_9BACT</name>
<dbReference type="InterPro" id="IPR014284">
    <property type="entry name" value="RNA_pol_sigma-70_dom"/>
</dbReference>
<dbReference type="RefSeq" id="WP_009201660.1">
    <property type="nucleotide sequence ID" value="NZ_ACJX03000001.1"/>
</dbReference>
<dbReference type="InterPro" id="IPR013324">
    <property type="entry name" value="RNA_pol_sigma_r3/r4-like"/>
</dbReference>
<gene>
    <name evidence="9" type="ORF">HMPREF1705_02874</name>
</gene>
<dbReference type="GO" id="GO:0016987">
    <property type="term" value="F:sigma factor activity"/>
    <property type="evidence" value="ECO:0007669"/>
    <property type="project" value="UniProtKB-KW"/>
</dbReference>
<evidence type="ECO:0000256" key="4">
    <source>
        <dbReference type="ARBA" id="ARBA00023163"/>
    </source>
</evidence>
<feature type="coiled-coil region" evidence="6">
    <location>
        <begin position="103"/>
        <end position="130"/>
    </location>
</feature>
<evidence type="ECO:0000313" key="10">
    <source>
        <dbReference type="Proteomes" id="UP000005273"/>
    </source>
</evidence>
<dbReference type="PANTHER" id="PTHR30385">
    <property type="entry name" value="SIGMA FACTOR F FLAGELLAR"/>
    <property type="match status" value="1"/>
</dbReference>
<dbReference type="Pfam" id="PF04545">
    <property type="entry name" value="Sigma70_r4"/>
    <property type="match status" value="1"/>
</dbReference>
<dbReference type="NCBIfam" id="TIGR02479">
    <property type="entry name" value="FliA_WhiG"/>
    <property type="match status" value="1"/>
</dbReference>
<dbReference type="InterPro" id="IPR012845">
    <property type="entry name" value="RNA_pol_sigma_FliA_WhiG"/>
</dbReference>
<dbReference type="PROSITE" id="PS00715">
    <property type="entry name" value="SIGMA70_1"/>
    <property type="match status" value="1"/>
</dbReference>
<reference evidence="10" key="1">
    <citation type="submission" date="2012-09" db="EMBL/GenBank/DDBJ databases">
        <authorList>
            <person name="Weinstock G."/>
            <person name="Sodergren E."/>
            <person name="Clifton S."/>
            <person name="Fulton L."/>
            <person name="Fulton B."/>
            <person name="Courtney L."/>
            <person name="Fronick C."/>
            <person name="Harrison M."/>
            <person name="Strong C."/>
            <person name="Farmer C."/>
            <person name="Delehaunty K."/>
            <person name="Markovic C."/>
            <person name="Hall O."/>
            <person name="Minx P."/>
            <person name="Tomlinson C."/>
            <person name="Mitreva M."/>
            <person name="Nelson J."/>
            <person name="Hou S."/>
            <person name="Wollam A."/>
            <person name="Pepin K.H."/>
            <person name="Johnson M."/>
            <person name="Bhonagiri V."/>
            <person name="Nash W.E."/>
            <person name="Suruliraj S."/>
            <person name="Warren W."/>
            <person name="Chinwalla A."/>
            <person name="Mardis E.R."/>
            <person name="Wilson R.K."/>
        </authorList>
    </citation>
    <scope>NUCLEOTIDE SEQUENCE [LARGE SCALE GENOMIC DNA]</scope>
    <source>
        <strain evidence="10">OS1</strain>
    </source>
</reference>
<organism evidence="9 10">
    <name type="scientific">Acetomicrobium hydrogeniformans ATCC BAA-1850</name>
    <dbReference type="NCBI Taxonomy" id="592015"/>
    <lineage>
        <taxon>Bacteria</taxon>
        <taxon>Thermotogati</taxon>
        <taxon>Synergistota</taxon>
        <taxon>Synergistia</taxon>
        <taxon>Synergistales</taxon>
        <taxon>Acetomicrobiaceae</taxon>
        <taxon>Acetomicrobium</taxon>
    </lineage>
</organism>
<feature type="domain" description="RNA polymerase sigma-70" evidence="8">
    <location>
        <begin position="219"/>
        <end position="245"/>
    </location>
</feature>
<keyword evidence="1 5" id="KW-0805">Transcription regulation</keyword>
<dbReference type="Gene3D" id="1.20.140.160">
    <property type="match status" value="1"/>
</dbReference>
<dbReference type="PROSITE" id="PS00716">
    <property type="entry name" value="SIGMA70_2"/>
    <property type="match status" value="1"/>
</dbReference>
<comment type="function">
    <text evidence="5">Sigma factors are initiation factors that promote the attachment of RNA polymerase to specific initiation sites and are then released.</text>
</comment>
<keyword evidence="3 5" id="KW-0238">DNA-binding</keyword>
<feature type="domain" description="RNA polymerase sigma-70" evidence="7">
    <location>
        <begin position="56"/>
        <end position="69"/>
    </location>
</feature>
<evidence type="ECO:0000256" key="6">
    <source>
        <dbReference type="SAM" id="Coils"/>
    </source>
</evidence>
<dbReference type="InterPro" id="IPR000943">
    <property type="entry name" value="RNA_pol_sigma70"/>
</dbReference>
<dbReference type="Gene3D" id="1.10.1740.10">
    <property type="match status" value="1"/>
</dbReference>
<keyword evidence="6" id="KW-0175">Coiled coil</keyword>
<dbReference type="InterPro" id="IPR007630">
    <property type="entry name" value="RNA_pol_sigma70_r4"/>
</dbReference>
<dbReference type="AlphaFoldDB" id="A0A0T5XBA2"/>
<evidence type="ECO:0000313" key="9">
    <source>
        <dbReference type="EMBL" id="KRT35635.1"/>
    </source>
</evidence>
<dbReference type="PIRSF" id="PIRSF000770">
    <property type="entry name" value="RNA_pol_sigma-SigE/K"/>
    <property type="match status" value="1"/>
</dbReference>
<dbReference type="SUPFAM" id="SSF88946">
    <property type="entry name" value="Sigma2 domain of RNA polymerase sigma factors"/>
    <property type="match status" value="1"/>
</dbReference>
<dbReference type="InterPro" id="IPR007627">
    <property type="entry name" value="RNA_pol_sigma70_r2"/>
</dbReference>
<dbReference type="Proteomes" id="UP000005273">
    <property type="component" value="Unassembled WGS sequence"/>
</dbReference>
<evidence type="ECO:0000256" key="1">
    <source>
        <dbReference type="ARBA" id="ARBA00023015"/>
    </source>
</evidence>
<evidence type="ECO:0000256" key="5">
    <source>
        <dbReference type="RuleBase" id="RU362124"/>
    </source>
</evidence>
<keyword evidence="10" id="KW-1185">Reference proteome</keyword>
<comment type="caution">
    <text evidence="9">The sequence shown here is derived from an EMBL/GenBank/DDBJ whole genome shotgun (WGS) entry which is preliminary data.</text>
</comment>
<evidence type="ECO:0000259" key="7">
    <source>
        <dbReference type="PROSITE" id="PS00715"/>
    </source>
</evidence>
<sequence>MGKKPTKDVLDEIWRKYVDTRSEAIKEEIVGLFLPLVRYVVGRMSIVIPPGLSQDDLLSFGAMGLLDAIDRYDPSRGVSFNTFAFSRIRGAILDELRRYDWLSRGARDKIQRLEKAIAEMNEQGLKANDEMLMEKLQMDEKELRWLYELMSRSYVVSLDEVISLDEGDVERSALVPDTSPNPEEYMEAMEDCDTLKGALEKLEEREQLVLSLYYYEGLTFKEIGEVLGVTESRVSQIHGKALAMLKTLLGK</sequence>
<evidence type="ECO:0000256" key="3">
    <source>
        <dbReference type="ARBA" id="ARBA00023125"/>
    </source>
</evidence>
<dbReference type="OrthoDB" id="9799825at2"/>
<dbReference type="STRING" id="592015.HMPREF1705_02874"/>
<dbReference type="PANTHER" id="PTHR30385:SF7">
    <property type="entry name" value="RNA POLYMERASE SIGMA FACTOR FLIA"/>
    <property type="match status" value="1"/>
</dbReference>
<dbReference type="eggNOG" id="COG1191">
    <property type="taxonomic scope" value="Bacteria"/>
</dbReference>
<keyword evidence="2 5" id="KW-0731">Sigma factor</keyword>
<dbReference type="Pfam" id="PF04542">
    <property type="entry name" value="Sigma70_r2"/>
    <property type="match status" value="1"/>
</dbReference>
<dbReference type="InterPro" id="IPR013325">
    <property type="entry name" value="RNA_pol_sigma_r2"/>
</dbReference>
<evidence type="ECO:0000259" key="8">
    <source>
        <dbReference type="PROSITE" id="PS00716"/>
    </source>
</evidence>
<accession>A0A0T5XBA2</accession>
<dbReference type="PRINTS" id="PR00046">
    <property type="entry name" value="SIGMA70FCT"/>
</dbReference>
<dbReference type="GO" id="GO:0003677">
    <property type="term" value="F:DNA binding"/>
    <property type="evidence" value="ECO:0007669"/>
    <property type="project" value="UniProtKB-KW"/>
</dbReference>
<protein>
    <recommendedName>
        <fullName evidence="5">RNA polymerase sigma factor</fullName>
    </recommendedName>
</protein>
<dbReference type="SUPFAM" id="SSF88659">
    <property type="entry name" value="Sigma3 and sigma4 domains of RNA polymerase sigma factors"/>
    <property type="match status" value="2"/>
</dbReference>
<comment type="similarity">
    <text evidence="5">Belongs to the sigma-70 factor family.</text>
</comment>
<dbReference type="EMBL" id="ACJX03000001">
    <property type="protein sequence ID" value="KRT35635.1"/>
    <property type="molecule type" value="Genomic_DNA"/>
</dbReference>
<dbReference type="CDD" id="cd06171">
    <property type="entry name" value="Sigma70_r4"/>
    <property type="match status" value="1"/>
</dbReference>
<evidence type="ECO:0000256" key="2">
    <source>
        <dbReference type="ARBA" id="ARBA00023082"/>
    </source>
</evidence>
<dbReference type="GO" id="GO:0006352">
    <property type="term" value="P:DNA-templated transcription initiation"/>
    <property type="evidence" value="ECO:0007669"/>
    <property type="project" value="InterPro"/>
</dbReference>
<dbReference type="GO" id="GO:0003899">
    <property type="term" value="F:DNA-directed RNA polymerase activity"/>
    <property type="evidence" value="ECO:0007669"/>
    <property type="project" value="InterPro"/>
</dbReference>
<dbReference type="NCBIfam" id="TIGR02937">
    <property type="entry name" value="sigma70-ECF"/>
    <property type="match status" value="1"/>
</dbReference>